<dbReference type="SUPFAM" id="SSF52540">
    <property type="entry name" value="P-loop containing nucleoside triphosphate hydrolases"/>
    <property type="match status" value="1"/>
</dbReference>
<evidence type="ECO:0000256" key="1">
    <source>
        <dbReference type="ARBA" id="ARBA00012391"/>
    </source>
</evidence>
<proteinExistence type="predicted"/>
<feature type="compositionally biased region" description="Low complexity" evidence="7">
    <location>
        <begin position="1"/>
        <end position="18"/>
    </location>
</feature>
<dbReference type="Proteomes" id="UP001500326">
    <property type="component" value="Unassembled WGS sequence"/>
</dbReference>
<dbReference type="InterPro" id="IPR031157">
    <property type="entry name" value="G_TR_CS"/>
</dbReference>
<evidence type="ECO:0000259" key="8">
    <source>
        <dbReference type="PROSITE" id="PS51722"/>
    </source>
</evidence>
<dbReference type="InterPro" id="IPR050100">
    <property type="entry name" value="TRAFAC_GTPase_members"/>
</dbReference>
<dbReference type="InterPro" id="IPR044139">
    <property type="entry name" value="CysN_NoDQ_III"/>
</dbReference>
<keyword evidence="4" id="KW-0547">Nucleotide-binding</keyword>
<dbReference type="PRINTS" id="PR00315">
    <property type="entry name" value="ELONGATNFCT"/>
</dbReference>
<dbReference type="InterPro" id="IPR000795">
    <property type="entry name" value="T_Tr_GTP-bd_dom"/>
</dbReference>
<dbReference type="CDD" id="cd04166">
    <property type="entry name" value="CysN_ATPS"/>
    <property type="match status" value="1"/>
</dbReference>
<sequence length="487" mass="52227">MPDLATSTPTPTSTATPTVYGRDTPRGAGPTRRVASVTGRGDRESEPTLFRFATAGSVDDGKSTLVGRLLHDSKAILADQLEQVARTSAERGFAHGDFDFALLTDGLRAEREQGITIDVAYRYFSTGSRSFILADCPGHVQYTRNMVTGATTADAVVVLIDGRKGVLEQTRRHLAVLALLRVPHVIVAVNKIDLLGFSQDAFSPVEADVRAVTAELGIEDVHVLPVSALEGDNIVERSERTPWYEGPALLELLESLPTQDELVTRYAPSSRLDDRAPGPFRLPVQLVLRPQGGLSPDLADDPLQAERLRDYRAVAGRVSSGSIRIGDRVEIFPSGIATTITGIQAAGTDVDEAGAPQSVSLQFADDVDVARGALVVAAGTLPPARREIDAELFQLDSRTLSTGARVLVKHGTATVQAILQQIDSRYDLDRLTHEPADELSTNDIGRARLRLSADLPLEPYSSNRHGGSFLVIHPSDGATLAAGIVRD</sequence>
<keyword evidence="6" id="KW-0342">GTP-binding</keyword>
<evidence type="ECO:0000256" key="4">
    <source>
        <dbReference type="ARBA" id="ARBA00022741"/>
    </source>
</evidence>
<dbReference type="RefSeq" id="WP_344058523.1">
    <property type="nucleotide sequence ID" value="NZ_BAAAOH010000001.1"/>
</dbReference>
<dbReference type="InterPro" id="IPR009001">
    <property type="entry name" value="Transl_elong_EF1A/Init_IF2_C"/>
</dbReference>
<dbReference type="Gene3D" id="3.40.50.300">
    <property type="entry name" value="P-loop containing nucleotide triphosphate hydrolases"/>
    <property type="match status" value="1"/>
</dbReference>
<keyword evidence="2" id="KW-0808">Transferase</keyword>
<evidence type="ECO:0000256" key="5">
    <source>
        <dbReference type="ARBA" id="ARBA00022840"/>
    </source>
</evidence>
<evidence type="ECO:0000256" key="3">
    <source>
        <dbReference type="ARBA" id="ARBA00022695"/>
    </source>
</evidence>
<reference evidence="10" key="1">
    <citation type="journal article" date="2019" name="Int. J. Syst. Evol. Microbiol.">
        <title>The Global Catalogue of Microorganisms (GCM) 10K type strain sequencing project: providing services to taxonomists for standard genome sequencing and annotation.</title>
        <authorList>
            <consortium name="The Broad Institute Genomics Platform"/>
            <consortium name="The Broad Institute Genome Sequencing Center for Infectious Disease"/>
            <person name="Wu L."/>
            <person name="Ma J."/>
        </authorList>
    </citation>
    <scope>NUCLEOTIDE SEQUENCE [LARGE SCALE GENOMIC DNA]</scope>
    <source>
        <strain evidence="10">JCM 14902</strain>
    </source>
</reference>
<dbReference type="InterPro" id="IPR027417">
    <property type="entry name" value="P-loop_NTPase"/>
</dbReference>
<evidence type="ECO:0000256" key="7">
    <source>
        <dbReference type="SAM" id="MobiDB-lite"/>
    </source>
</evidence>
<evidence type="ECO:0000313" key="10">
    <source>
        <dbReference type="Proteomes" id="UP001500326"/>
    </source>
</evidence>
<gene>
    <name evidence="9" type="ORF">GCM10009777_06780</name>
</gene>
<keyword evidence="10" id="KW-1185">Reference proteome</keyword>
<dbReference type="PROSITE" id="PS51722">
    <property type="entry name" value="G_TR_2"/>
    <property type="match status" value="1"/>
</dbReference>
<dbReference type="InterPro" id="IPR054696">
    <property type="entry name" value="GTP-eEF1A_C"/>
</dbReference>
<dbReference type="InterPro" id="IPR011779">
    <property type="entry name" value="SO4_adenylTrfase_lsu"/>
</dbReference>
<feature type="domain" description="Tr-type G" evidence="8">
    <location>
        <begin position="47"/>
        <end position="263"/>
    </location>
</feature>
<comment type="caution">
    <text evidence="9">The sequence shown here is derived from an EMBL/GenBank/DDBJ whole genome shotgun (WGS) entry which is preliminary data.</text>
</comment>
<feature type="region of interest" description="Disordered" evidence="7">
    <location>
        <begin position="1"/>
        <end position="45"/>
    </location>
</feature>
<dbReference type="PANTHER" id="PTHR23115">
    <property type="entry name" value="TRANSLATION FACTOR"/>
    <property type="match status" value="1"/>
</dbReference>
<accession>A0ABN2RXC8</accession>
<name>A0ABN2RXC8_9MICO</name>
<dbReference type="InterPro" id="IPR009000">
    <property type="entry name" value="Transl_B-barrel_sf"/>
</dbReference>
<keyword evidence="5" id="KW-0067">ATP-binding</keyword>
<dbReference type="Pfam" id="PF22594">
    <property type="entry name" value="GTP-eEF1A_C"/>
    <property type="match status" value="1"/>
</dbReference>
<dbReference type="Gene3D" id="2.40.30.10">
    <property type="entry name" value="Translation factors"/>
    <property type="match status" value="2"/>
</dbReference>
<organism evidence="9 10">
    <name type="scientific">Microbacterium pumilum</name>
    <dbReference type="NCBI Taxonomy" id="344165"/>
    <lineage>
        <taxon>Bacteria</taxon>
        <taxon>Bacillati</taxon>
        <taxon>Actinomycetota</taxon>
        <taxon>Actinomycetes</taxon>
        <taxon>Micrococcales</taxon>
        <taxon>Microbacteriaceae</taxon>
        <taxon>Microbacterium</taxon>
    </lineage>
</organism>
<dbReference type="Pfam" id="PF00009">
    <property type="entry name" value="GTP_EFTU"/>
    <property type="match status" value="1"/>
</dbReference>
<keyword evidence="3" id="KW-0548">Nucleotidyltransferase</keyword>
<dbReference type="EC" id="2.7.7.4" evidence="1"/>
<dbReference type="EMBL" id="BAAAOH010000001">
    <property type="protein sequence ID" value="GAA1976477.1"/>
    <property type="molecule type" value="Genomic_DNA"/>
</dbReference>
<dbReference type="SUPFAM" id="SSF50465">
    <property type="entry name" value="EF-Tu/eEF-1alpha/eIF2-gamma C-terminal domain"/>
    <property type="match status" value="1"/>
</dbReference>
<evidence type="ECO:0000256" key="2">
    <source>
        <dbReference type="ARBA" id="ARBA00022679"/>
    </source>
</evidence>
<evidence type="ECO:0000313" key="9">
    <source>
        <dbReference type="EMBL" id="GAA1976477.1"/>
    </source>
</evidence>
<dbReference type="InterPro" id="IPR041757">
    <property type="entry name" value="CysN_GTP-bd"/>
</dbReference>
<dbReference type="SUPFAM" id="SSF50447">
    <property type="entry name" value="Translation proteins"/>
    <property type="match status" value="1"/>
</dbReference>
<evidence type="ECO:0000256" key="6">
    <source>
        <dbReference type="ARBA" id="ARBA00023134"/>
    </source>
</evidence>
<dbReference type="NCBIfam" id="TIGR02034">
    <property type="entry name" value="CysN"/>
    <property type="match status" value="1"/>
</dbReference>
<dbReference type="PROSITE" id="PS00301">
    <property type="entry name" value="G_TR_1"/>
    <property type="match status" value="1"/>
</dbReference>
<protein>
    <recommendedName>
        <fullName evidence="1">sulfate adenylyltransferase</fullName>
        <ecNumber evidence="1">2.7.7.4</ecNumber>
    </recommendedName>
</protein>
<dbReference type="CDD" id="cd04095">
    <property type="entry name" value="CysN_NoDQ_III"/>
    <property type="match status" value="1"/>
</dbReference>